<keyword evidence="3" id="KW-0121">Carboxypeptidase</keyword>
<evidence type="ECO:0000259" key="2">
    <source>
        <dbReference type="Pfam" id="PF08291"/>
    </source>
</evidence>
<comment type="caution">
    <text evidence="3">The sequence shown here is derived from an EMBL/GenBank/DDBJ whole genome shotgun (WGS) entry which is preliminary data.</text>
</comment>
<dbReference type="RefSeq" id="WP_341427327.1">
    <property type="nucleotide sequence ID" value="NZ_JBBUTG010000012.1"/>
</dbReference>
<sequence length="438" mass="46752">MKHLKVAFLGTLCALGAAPAWSACGDSRDSIIREYDTYNVSLNPTCSNFTNRRRTEYFAFSELETGDYSWALLRTPFMAAKSTGYGVDKWRYEYGGPRYTNSVYRNPARNSRVGGASQSRHMYGDAADLDNRSNTSSEWNNMYYAAGRAHADWREPSNGPCGYACNHADWRSHSGGYATLVAQRSPMWPAAVAAAQAKLASVDLSLANSVDWSQRAAALNQLLDVVGGPETLGFRAGDVGDLLSGMTSPEALQVRAILIDMLAQENREVLEEQQPISEERSEYHAALTGLVANLRDGRALGALVAALPTGYMAQRGVALLGNVAVPALAQAFGTGVEPMQAGALHALEALLGGADVTLSGPNRRAAVAMVLAALSSDSFNLRLAAVPAAASLARVEARVAATMRELAETDPHHNLDPEGVSPVFPVRAAIHQALAAVN</sequence>
<evidence type="ECO:0000313" key="3">
    <source>
        <dbReference type="EMBL" id="MEK8032913.1"/>
    </source>
</evidence>
<dbReference type="InterPro" id="IPR013230">
    <property type="entry name" value="Peptidase_M15A_C"/>
</dbReference>
<dbReference type="Proteomes" id="UP001371218">
    <property type="component" value="Unassembled WGS sequence"/>
</dbReference>
<dbReference type="SUPFAM" id="SSF55166">
    <property type="entry name" value="Hedgehog/DD-peptidase"/>
    <property type="match status" value="1"/>
</dbReference>
<reference evidence="3 4" key="1">
    <citation type="submission" date="2024-04" db="EMBL/GenBank/DDBJ databases">
        <title>Novel species of the genus Ideonella isolated from streams.</title>
        <authorList>
            <person name="Lu H."/>
        </authorList>
    </citation>
    <scope>NUCLEOTIDE SEQUENCE [LARGE SCALE GENOMIC DNA]</scope>
    <source>
        <strain evidence="3 4">DXS29W</strain>
    </source>
</reference>
<organism evidence="3 4">
    <name type="scientific">Ideonella lacteola</name>
    <dbReference type="NCBI Taxonomy" id="2984193"/>
    <lineage>
        <taxon>Bacteria</taxon>
        <taxon>Pseudomonadati</taxon>
        <taxon>Pseudomonadota</taxon>
        <taxon>Betaproteobacteria</taxon>
        <taxon>Burkholderiales</taxon>
        <taxon>Sphaerotilaceae</taxon>
        <taxon>Ideonella</taxon>
    </lineage>
</organism>
<feature type="signal peptide" evidence="1">
    <location>
        <begin position="1"/>
        <end position="22"/>
    </location>
</feature>
<dbReference type="Pfam" id="PF08291">
    <property type="entry name" value="Peptidase_M15_3"/>
    <property type="match status" value="1"/>
</dbReference>
<dbReference type="Gene3D" id="1.25.10.10">
    <property type="entry name" value="Leucine-rich Repeat Variant"/>
    <property type="match status" value="1"/>
</dbReference>
<protein>
    <submittedName>
        <fullName evidence="3">D-Ala-D-Ala carboxypeptidase family metallohydrolase</fullName>
    </submittedName>
</protein>
<dbReference type="InterPro" id="IPR009045">
    <property type="entry name" value="Zn_M74/Hedgehog-like"/>
</dbReference>
<dbReference type="GO" id="GO:0004180">
    <property type="term" value="F:carboxypeptidase activity"/>
    <property type="evidence" value="ECO:0007669"/>
    <property type="project" value="UniProtKB-KW"/>
</dbReference>
<dbReference type="InterPro" id="IPR011989">
    <property type="entry name" value="ARM-like"/>
</dbReference>
<feature type="domain" description="Peptidase M15A C-terminal" evidence="2">
    <location>
        <begin position="84"/>
        <end position="142"/>
    </location>
</feature>
<evidence type="ECO:0000256" key="1">
    <source>
        <dbReference type="SAM" id="SignalP"/>
    </source>
</evidence>
<dbReference type="Gene3D" id="3.30.1380.10">
    <property type="match status" value="1"/>
</dbReference>
<proteinExistence type="predicted"/>
<gene>
    <name evidence="3" type="ORF">AACH06_18995</name>
</gene>
<dbReference type="PROSITE" id="PS51257">
    <property type="entry name" value="PROKAR_LIPOPROTEIN"/>
    <property type="match status" value="1"/>
</dbReference>
<feature type="chain" id="PRO_5047024720" evidence="1">
    <location>
        <begin position="23"/>
        <end position="438"/>
    </location>
</feature>
<name>A0ABU9BTX3_9BURK</name>
<dbReference type="EMBL" id="JBBUTG010000012">
    <property type="protein sequence ID" value="MEK8032913.1"/>
    <property type="molecule type" value="Genomic_DNA"/>
</dbReference>
<keyword evidence="3" id="KW-0378">Hydrolase</keyword>
<keyword evidence="4" id="KW-1185">Reference proteome</keyword>
<evidence type="ECO:0000313" key="4">
    <source>
        <dbReference type="Proteomes" id="UP001371218"/>
    </source>
</evidence>
<keyword evidence="3" id="KW-0645">Protease</keyword>
<keyword evidence="1" id="KW-0732">Signal</keyword>
<accession>A0ABU9BTX3</accession>